<evidence type="ECO:0000313" key="2">
    <source>
        <dbReference type="EMBL" id="JAV31027.1"/>
    </source>
</evidence>
<feature type="chain" id="PRO_5012071966" evidence="1">
    <location>
        <begin position="32"/>
        <end position="108"/>
    </location>
</feature>
<accession>A0A1Q3FTY6</accession>
<dbReference type="EMBL" id="GFDL01004018">
    <property type="protein sequence ID" value="JAV31027.1"/>
    <property type="molecule type" value="Transcribed_RNA"/>
</dbReference>
<evidence type="ECO:0000256" key="1">
    <source>
        <dbReference type="SAM" id="SignalP"/>
    </source>
</evidence>
<dbReference type="AlphaFoldDB" id="A0A1Q3FTY6"/>
<reference evidence="2" key="1">
    <citation type="submission" date="2017-01" db="EMBL/GenBank/DDBJ databases">
        <title>A deep insight into the sialotranscriptome of adult male and female Cluex tarsalis mosquitoes.</title>
        <authorList>
            <person name="Ribeiro J.M."/>
            <person name="Moreira F."/>
            <person name="Bernard K.A."/>
            <person name="Calvo E."/>
        </authorList>
    </citation>
    <scope>NUCLEOTIDE SEQUENCE</scope>
    <source>
        <strain evidence="2">Kern County</strain>
        <tissue evidence="2">Salivary glands</tissue>
    </source>
</reference>
<name>A0A1Q3FTY6_CULTA</name>
<sequence>MVPSNVYNFKMSGFLAFPLLFLVTFAVITSCDENVANFCKHIKCTKVDKDCTKPLKPQSYCWCQTVEGKLELKFGTCFGAKVFNGKNDMCEEDSKSARAYCKKKSGSG</sequence>
<keyword evidence="1" id="KW-0732">Signal</keyword>
<protein>
    <submittedName>
        <fullName evidence="2">Putative conserved plasma membrane protein</fullName>
    </submittedName>
</protein>
<proteinExistence type="predicted"/>
<organism evidence="2">
    <name type="scientific">Culex tarsalis</name>
    <name type="common">Encephalitis mosquito</name>
    <dbReference type="NCBI Taxonomy" id="7177"/>
    <lineage>
        <taxon>Eukaryota</taxon>
        <taxon>Metazoa</taxon>
        <taxon>Ecdysozoa</taxon>
        <taxon>Arthropoda</taxon>
        <taxon>Hexapoda</taxon>
        <taxon>Insecta</taxon>
        <taxon>Pterygota</taxon>
        <taxon>Neoptera</taxon>
        <taxon>Endopterygota</taxon>
        <taxon>Diptera</taxon>
        <taxon>Nematocera</taxon>
        <taxon>Culicoidea</taxon>
        <taxon>Culicidae</taxon>
        <taxon>Culicinae</taxon>
        <taxon>Culicini</taxon>
        <taxon>Culex</taxon>
        <taxon>Culex</taxon>
    </lineage>
</organism>
<feature type="signal peptide" evidence="1">
    <location>
        <begin position="1"/>
        <end position="31"/>
    </location>
</feature>